<evidence type="ECO:0000313" key="6">
    <source>
        <dbReference type="Proteomes" id="UP001201980"/>
    </source>
</evidence>
<comment type="similarity">
    <text evidence="1">Belongs to the universal ribosomal protein uL1 family.</text>
</comment>
<sequence length="315" mass="34762">MATPSQCLASMARLTLSSSRRPIQHSVPRITVPLSVETRRYKGTGNKMQIQANRRRKEEAKKDKKKLSKEFSTPSLVTMEQFSLIDAMRTGGNVRFIRAVEVGKPPSMVKYDLALRLKTNRNARPVRNRLILPHPVKMSSRIIVVCPENSKIAEEALAAGAVAAGEESLFEQIRSKKLKFGKVIAHTDSFGAMQRARLGPILRNLMPSPRTKTVTANVPKLIKEMSSAEQYRERQGTVRVCIGQLSFTPQMLANNVKALVSKVKGDMEQMDDDGVNSKSLHEVVLSSTNGPGLSLDGGFLSTDPNVTEEHITGPM</sequence>
<dbReference type="Gene3D" id="3.30.190.20">
    <property type="match status" value="1"/>
</dbReference>
<dbReference type="InterPro" id="IPR016095">
    <property type="entry name" value="Ribosomal_uL1_3-a/b-sand"/>
</dbReference>
<organism evidence="5 6">
    <name type="scientific">Zalerion maritima</name>
    <dbReference type="NCBI Taxonomy" id="339359"/>
    <lineage>
        <taxon>Eukaryota</taxon>
        <taxon>Fungi</taxon>
        <taxon>Dikarya</taxon>
        <taxon>Ascomycota</taxon>
        <taxon>Pezizomycotina</taxon>
        <taxon>Sordariomycetes</taxon>
        <taxon>Lulworthiomycetidae</taxon>
        <taxon>Lulworthiales</taxon>
        <taxon>Lulworthiaceae</taxon>
        <taxon>Zalerion</taxon>
    </lineage>
</organism>
<proteinExistence type="inferred from homology"/>
<keyword evidence="2 5" id="KW-0689">Ribosomal protein</keyword>
<evidence type="ECO:0000313" key="5">
    <source>
        <dbReference type="EMBL" id="KAJ2892564.1"/>
    </source>
</evidence>
<dbReference type="Proteomes" id="UP001201980">
    <property type="component" value="Unassembled WGS sequence"/>
</dbReference>
<evidence type="ECO:0000256" key="4">
    <source>
        <dbReference type="SAM" id="MobiDB-lite"/>
    </source>
</evidence>
<dbReference type="InterPro" id="IPR023674">
    <property type="entry name" value="Ribosomal_uL1-like"/>
</dbReference>
<keyword evidence="3" id="KW-0687">Ribonucleoprotein</keyword>
<comment type="caution">
    <text evidence="5">The sequence shown here is derived from an EMBL/GenBank/DDBJ whole genome shotgun (WGS) entry which is preliminary data.</text>
</comment>
<dbReference type="GO" id="GO:0003735">
    <property type="term" value="F:structural constituent of ribosome"/>
    <property type="evidence" value="ECO:0007669"/>
    <property type="project" value="TreeGrafter"/>
</dbReference>
<name>A0AAD5WM88_9PEZI</name>
<feature type="region of interest" description="Disordered" evidence="4">
    <location>
        <begin position="47"/>
        <end position="68"/>
    </location>
</feature>
<protein>
    <submittedName>
        <fullName evidence="5">50s ribosomal protein l1</fullName>
    </submittedName>
</protein>
<dbReference type="Pfam" id="PF00687">
    <property type="entry name" value="Ribosomal_L1"/>
    <property type="match status" value="1"/>
</dbReference>
<dbReference type="GO" id="GO:0005762">
    <property type="term" value="C:mitochondrial large ribosomal subunit"/>
    <property type="evidence" value="ECO:0007669"/>
    <property type="project" value="TreeGrafter"/>
</dbReference>
<keyword evidence="6" id="KW-1185">Reference proteome</keyword>
<dbReference type="AlphaFoldDB" id="A0AAD5WM88"/>
<dbReference type="InterPro" id="IPR028364">
    <property type="entry name" value="Ribosomal_uL1/biogenesis"/>
</dbReference>
<dbReference type="EMBL" id="JAKWBI020000775">
    <property type="protein sequence ID" value="KAJ2892564.1"/>
    <property type="molecule type" value="Genomic_DNA"/>
</dbReference>
<evidence type="ECO:0000256" key="3">
    <source>
        <dbReference type="ARBA" id="ARBA00023274"/>
    </source>
</evidence>
<dbReference type="PANTHER" id="PTHR36427:SF3">
    <property type="entry name" value="LARGE RIBOSOMAL SUBUNIT PROTEIN UL1M"/>
    <property type="match status" value="1"/>
</dbReference>
<dbReference type="SUPFAM" id="SSF56808">
    <property type="entry name" value="Ribosomal protein L1"/>
    <property type="match status" value="1"/>
</dbReference>
<reference evidence="5" key="1">
    <citation type="submission" date="2022-07" db="EMBL/GenBank/DDBJ databases">
        <title>Draft genome sequence of Zalerion maritima ATCC 34329, a (micro)plastics degrading marine fungus.</title>
        <authorList>
            <person name="Paco A."/>
            <person name="Goncalves M.F.M."/>
            <person name="Rocha-Santos T.A.P."/>
            <person name="Alves A."/>
        </authorList>
    </citation>
    <scope>NUCLEOTIDE SEQUENCE</scope>
    <source>
        <strain evidence="5">ATCC 34329</strain>
    </source>
</reference>
<accession>A0AAD5WM88</accession>
<evidence type="ECO:0000256" key="2">
    <source>
        <dbReference type="ARBA" id="ARBA00022980"/>
    </source>
</evidence>
<gene>
    <name evidence="5" type="ORF">MKZ38_009609</name>
</gene>
<dbReference type="PANTHER" id="PTHR36427">
    <property type="entry name" value="54S RIBOSOMAL PROTEIN L1, MITOCHONDRIAL"/>
    <property type="match status" value="1"/>
</dbReference>
<dbReference type="Gene3D" id="3.40.50.790">
    <property type="match status" value="1"/>
</dbReference>
<evidence type="ECO:0000256" key="1">
    <source>
        <dbReference type="ARBA" id="ARBA00010531"/>
    </source>
</evidence>